<dbReference type="AlphaFoldDB" id="A0A1F8GNM1"/>
<dbReference type="InterPro" id="IPR055871">
    <property type="entry name" value="DUF7448"/>
</dbReference>
<evidence type="ECO:0000313" key="2">
    <source>
        <dbReference type="EMBL" id="OGN26029.1"/>
    </source>
</evidence>
<dbReference type="Pfam" id="PF24240">
    <property type="entry name" value="DUF7448"/>
    <property type="match status" value="1"/>
</dbReference>
<evidence type="ECO:0000259" key="1">
    <source>
        <dbReference type="Pfam" id="PF24240"/>
    </source>
</evidence>
<reference evidence="2 3" key="1">
    <citation type="journal article" date="2016" name="Nat. Commun.">
        <title>Thousands of microbial genomes shed light on interconnected biogeochemical processes in an aquifer system.</title>
        <authorList>
            <person name="Anantharaman K."/>
            <person name="Brown C.T."/>
            <person name="Hug L.A."/>
            <person name="Sharon I."/>
            <person name="Castelle C.J."/>
            <person name="Probst A.J."/>
            <person name="Thomas B.C."/>
            <person name="Singh A."/>
            <person name="Wilkins M.J."/>
            <person name="Karaoz U."/>
            <person name="Brodie E.L."/>
            <person name="Williams K.H."/>
            <person name="Hubbard S.S."/>
            <person name="Banfield J.F."/>
        </authorList>
    </citation>
    <scope>NUCLEOTIDE SEQUENCE [LARGE SCALE GENOMIC DNA]</scope>
</reference>
<dbReference type="Proteomes" id="UP000178256">
    <property type="component" value="Unassembled WGS sequence"/>
</dbReference>
<organism evidence="2 3">
    <name type="scientific">Candidatus Yanofskybacteria bacterium RIFCSPLOWO2_01_FULL_44_22</name>
    <dbReference type="NCBI Taxonomy" id="1802697"/>
    <lineage>
        <taxon>Bacteria</taxon>
        <taxon>Candidatus Yanofskyibacteriota</taxon>
    </lineage>
</organism>
<evidence type="ECO:0000313" key="3">
    <source>
        <dbReference type="Proteomes" id="UP000178256"/>
    </source>
</evidence>
<name>A0A1F8GNM1_9BACT</name>
<sequence length="140" mass="15327">MSSHPGLGVMIKTLFGGDSDAGEAVKQSLGKTITALELTEDDNLVLTFEDKTKLKLWDGGQSCCESRYMRTDDNLSDYIGGQLLDMELRDAPSQADGDDDAHDVQFLVVKTSNGQFVMSNHNEHNGYYGGFYIEAAVLPQ</sequence>
<dbReference type="EMBL" id="MGKL01000011">
    <property type="protein sequence ID" value="OGN26029.1"/>
    <property type="molecule type" value="Genomic_DNA"/>
</dbReference>
<protein>
    <recommendedName>
        <fullName evidence="1">DUF7448 domain-containing protein</fullName>
    </recommendedName>
</protein>
<accession>A0A1F8GNM1</accession>
<comment type="caution">
    <text evidence="2">The sequence shown here is derived from an EMBL/GenBank/DDBJ whole genome shotgun (WGS) entry which is preliminary data.</text>
</comment>
<gene>
    <name evidence="2" type="ORF">A2925_04855</name>
</gene>
<feature type="domain" description="DUF7448" evidence="1">
    <location>
        <begin position="27"/>
        <end position="130"/>
    </location>
</feature>
<proteinExistence type="predicted"/>